<evidence type="ECO:0000313" key="2">
    <source>
        <dbReference type="EMBL" id="MBP2017741.1"/>
    </source>
</evidence>
<dbReference type="Pfam" id="PF13349">
    <property type="entry name" value="DUF4097"/>
    <property type="match status" value="1"/>
</dbReference>
<dbReference type="InterPro" id="IPR025164">
    <property type="entry name" value="Toastrack_DUF4097"/>
</dbReference>
<reference evidence="2 3" key="1">
    <citation type="submission" date="2021-03" db="EMBL/GenBank/DDBJ databases">
        <title>Genomic Encyclopedia of Type Strains, Phase IV (KMG-IV): sequencing the most valuable type-strain genomes for metagenomic binning, comparative biology and taxonomic classification.</title>
        <authorList>
            <person name="Goeker M."/>
        </authorList>
    </citation>
    <scope>NUCLEOTIDE SEQUENCE [LARGE SCALE GENOMIC DNA]</scope>
    <source>
        <strain evidence="2 3">DSM 27138</strain>
    </source>
</reference>
<name>A0ABS4JQC7_9FIRM</name>
<evidence type="ECO:0000259" key="1">
    <source>
        <dbReference type="Pfam" id="PF13349"/>
    </source>
</evidence>
<dbReference type="Proteomes" id="UP001519289">
    <property type="component" value="Unassembled WGS sequence"/>
</dbReference>
<gene>
    <name evidence="2" type="ORF">J2Z79_001126</name>
</gene>
<comment type="caution">
    <text evidence="2">The sequence shown here is derived from an EMBL/GenBank/DDBJ whole genome shotgun (WGS) entry which is preliminary data.</text>
</comment>
<organism evidence="2 3">
    <name type="scientific">Symbiobacterium terraclitae</name>
    <dbReference type="NCBI Taxonomy" id="557451"/>
    <lineage>
        <taxon>Bacteria</taxon>
        <taxon>Bacillati</taxon>
        <taxon>Bacillota</taxon>
        <taxon>Clostridia</taxon>
        <taxon>Eubacteriales</taxon>
        <taxon>Symbiobacteriaceae</taxon>
        <taxon>Symbiobacterium</taxon>
    </lineage>
</organism>
<sequence>MIRKGGVTLRRTIGAIMLLLGVLLIGQAVADSAVGDWLLASPSPSSSIPISDIDRVFITSGSGEVRIHVEDRQDLAVSMQGPGADRAALRLDRRGSELRIRAARPWWTWPPWSDQAVLEVRLPGAFDGALGTQVRSGALVISGPPVGGTSLRALELELRSGWVELTDLAAGALSLTVRSGQLSAEGVTAGEARLHQASGAVRLDRFSGPLEAQLSSGNLSVDFASLPGPVRVDQSSGRLLLDLPAGAGFELDVRVRSGSFESDLPAAPSTGDVRSGMVATYGGGGPRVQIRANSGSVSLRSHAPVER</sequence>
<evidence type="ECO:0000313" key="3">
    <source>
        <dbReference type="Proteomes" id="UP001519289"/>
    </source>
</evidence>
<dbReference type="Gene3D" id="2.160.20.120">
    <property type="match status" value="1"/>
</dbReference>
<keyword evidence="3" id="KW-1185">Reference proteome</keyword>
<dbReference type="RefSeq" id="WP_209465885.1">
    <property type="nucleotide sequence ID" value="NZ_JAGGLG010000007.1"/>
</dbReference>
<accession>A0ABS4JQC7</accession>
<feature type="domain" description="DUF4097" evidence="1">
    <location>
        <begin position="53"/>
        <end position="299"/>
    </location>
</feature>
<dbReference type="EMBL" id="JAGGLG010000007">
    <property type="protein sequence ID" value="MBP2017741.1"/>
    <property type="molecule type" value="Genomic_DNA"/>
</dbReference>
<proteinExistence type="predicted"/>
<protein>
    <submittedName>
        <fullName evidence="2">Lia operon protein LiaG</fullName>
    </submittedName>
</protein>